<gene>
    <name evidence="1" type="ORF">RhiirA4_450707</name>
</gene>
<name>A0A2I1FTU0_9GLOM</name>
<organism evidence="1 2">
    <name type="scientific">Rhizophagus irregularis</name>
    <dbReference type="NCBI Taxonomy" id="588596"/>
    <lineage>
        <taxon>Eukaryota</taxon>
        <taxon>Fungi</taxon>
        <taxon>Fungi incertae sedis</taxon>
        <taxon>Mucoromycota</taxon>
        <taxon>Glomeromycotina</taxon>
        <taxon>Glomeromycetes</taxon>
        <taxon>Glomerales</taxon>
        <taxon>Glomeraceae</taxon>
        <taxon>Rhizophagus</taxon>
    </lineage>
</organism>
<accession>A0A2I1FTU0</accession>
<proteinExistence type="predicted"/>
<dbReference type="AlphaFoldDB" id="A0A2I1FTU0"/>
<keyword evidence="2" id="KW-1185">Reference proteome</keyword>
<comment type="caution">
    <text evidence="1">The sequence shown here is derived from an EMBL/GenBank/DDBJ whole genome shotgun (WGS) entry which is preliminary data.</text>
</comment>
<evidence type="ECO:0000313" key="1">
    <source>
        <dbReference type="EMBL" id="PKY37799.1"/>
    </source>
</evidence>
<dbReference type="Proteomes" id="UP000234323">
    <property type="component" value="Unassembled WGS sequence"/>
</dbReference>
<dbReference type="EMBL" id="LLXI01000010">
    <property type="protein sequence ID" value="PKY37799.1"/>
    <property type="molecule type" value="Genomic_DNA"/>
</dbReference>
<protein>
    <submittedName>
        <fullName evidence="1">Uncharacterized protein</fullName>
    </submittedName>
</protein>
<evidence type="ECO:0000313" key="2">
    <source>
        <dbReference type="Proteomes" id="UP000234323"/>
    </source>
</evidence>
<sequence>MIGDKRTSPDVKKLEEIASTSTVEAVNPVNNDTDKRKYGFLNPIVLVNQFLETMFDLTNNTKKLAYYCFGTYALTEVEASMSSSARVIAFKVKQVPATEVIVSIESWVQTSRNGNIGRIRRGSIMRGCMVTEQ</sequence>
<reference evidence="1 2" key="1">
    <citation type="submission" date="2015-10" db="EMBL/GenBank/DDBJ databases">
        <title>Genome analyses suggest a sexual origin of heterokaryosis in a supposedly ancient asexual fungus.</title>
        <authorList>
            <person name="Ropars J."/>
            <person name="Sedzielewska K."/>
            <person name="Noel J."/>
            <person name="Charron P."/>
            <person name="Farinelli L."/>
            <person name="Marton T."/>
            <person name="Kruger M."/>
            <person name="Pelin A."/>
            <person name="Brachmann A."/>
            <person name="Corradi N."/>
        </authorList>
    </citation>
    <scope>NUCLEOTIDE SEQUENCE [LARGE SCALE GENOMIC DNA]</scope>
    <source>
        <strain evidence="1 2">A4</strain>
    </source>
</reference>